<dbReference type="NCBIfam" id="NF003806">
    <property type="entry name" value="PRK05395.1-3"/>
    <property type="match status" value="1"/>
</dbReference>
<keyword evidence="7 8" id="KW-0456">Lyase</keyword>
<dbReference type="PROSITE" id="PS01029">
    <property type="entry name" value="DEHYDROQUINASE_II"/>
    <property type="match status" value="1"/>
</dbReference>
<feature type="binding site" evidence="8 10">
    <location>
        <position position="88"/>
    </location>
    <ligand>
        <name>substrate</name>
    </ligand>
</feature>
<comment type="function">
    <text evidence="2 8">Catalyzes a trans-dehydration via an enolate intermediate.</text>
</comment>
<dbReference type="SUPFAM" id="SSF52304">
    <property type="entry name" value="Type II 3-dehydroquinate dehydratase"/>
    <property type="match status" value="1"/>
</dbReference>
<comment type="pathway">
    <text evidence="3 8">Metabolic intermediate biosynthesis; chorismate biosynthesis; chorismate from D-erythrose 4-phosphate and phosphoenolpyruvate: step 3/7.</text>
</comment>
<dbReference type="PANTHER" id="PTHR21272">
    <property type="entry name" value="CATABOLIC 3-DEHYDROQUINASE"/>
    <property type="match status" value="1"/>
</dbReference>
<dbReference type="NCBIfam" id="TIGR01088">
    <property type="entry name" value="aroQ"/>
    <property type="match status" value="1"/>
</dbReference>
<dbReference type="NCBIfam" id="NF003805">
    <property type="entry name" value="PRK05395.1-2"/>
    <property type="match status" value="1"/>
</dbReference>
<evidence type="ECO:0000256" key="7">
    <source>
        <dbReference type="ARBA" id="ARBA00023239"/>
    </source>
</evidence>
<accession>I3Y812</accession>
<evidence type="ECO:0000256" key="8">
    <source>
        <dbReference type="HAMAP-Rule" id="MF_00169"/>
    </source>
</evidence>
<evidence type="ECO:0000256" key="10">
    <source>
        <dbReference type="PIRSR" id="PIRSR001399-2"/>
    </source>
</evidence>
<organism evidence="12 13">
    <name type="scientific">Thiocystis violascens (strain ATCC 17096 / DSM 198 / 6111)</name>
    <name type="common">Chromatium violascens</name>
    <dbReference type="NCBI Taxonomy" id="765911"/>
    <lineage>
        <taxon>Bacteria</taxon>
        <taxon>Pseudomonadati</taxon>
        <taxon>Pseudomonadota</taxon>
        <taxon>Gammaproteobacteria</taxon>
        <taxon>Chromatiales</taxon>
        <taxon>Chromatiaceae</taxon>
        <taxon>Thiocystis</taxon>
    </lineage>
</organism>
<dbReference type="eggNOG" id="COG0757">
    <property type="taxonomic scope" value="Bacteria"/>
</dbReference>
<evidence type="ECO:0000256" key="2">
    <source>
        <dbReference type="ARBA" id="ARBA00003924"/>
    </source>
</evidence>
<feature type="binding site" evidence="8 10">
    <location>
        <begin position="102"/>
        <end position="103"/>
    </location>
    <ligand>
        <name>substrate</name>
    </ligand>
</feature>
<dbReference type="PANTHER" id="PTHR21272:SF3">
    <property type="entry name" value="CATABOLIC 3-DEHYDROQUINASE"/>
    <property type="match status" value="1"/>
</dbReference>
<dbReference type="KEGG" id="tvi:Thivi_1099"/>
<dbReference type="EMBL" id="CP003154">
    <property type="protein sequence ID" value="AFL73130.1"/>
    <property type="molecule type" value="Genomic_DNA"/>
</dbReference>
<dbReference type="EC" id="4.2.1.10" evidence="6 8"/>
<dbReference type="PIRSF" id="PIRSF001399">
    <property type="entry name" value="DHquinase_II"/>
    <property type="match status" value="1"/>
</dbReference>
<dbReference type="GO" id="GO:0003855">
    <property type="term" value="F:3-dehydroquinate dehydratase activity"/>
    <property type="evidence" value="ECO:0007669"/>
    <property type="project" value="UniProtKB-UniRule"/>
</dbReference>
<feature type="binding site" evidence="8 10">
    <location>
        <position position="75"/>
    </location>
    <ligand>
        <name>substrate</name>
    </ligand>
</feature>
<evidence type="ECO:0000256" key="6">
    <source>
        <dbReference type="ARBA" id="ARBA00012060"/>
    </source>
</evidence>
<feature type="active site" description="Proton donor" evidence="8 9">
    <location>
        <position position="101"/>
    </location>
</feature>
<gene>
    <name evidence="8" type="primary">aroQ</name>
    <name evidence="12" type="ordered locus">Thivi_1099</name>
</gene>
<dbReference type="HOGENOM" id="CLU_090968_1_0_6"/>
<evidence type="ECO:0000256" key="1">
    <source>
        <dbReference type="ARBA" id="ARBA00001864"/>
    </source>
</evidence>
<keyword evidence="8" id="KW-0028">Amino-acid biosynthesis</keyword>
<keyword evidence="8" id="KW-0057">Aromatic amino acid biosynthesis</keyword>
<dbReference type="GO" id="GO:0009423">
    <property type="term" value="P:chorismate biosynthetic process"/>
    <property type="evidence" value="ECO:0007669"/>
    <property type="project" value="UniProtKB-UniRule"/>
</dbReference>
<proteinExistence type="inferred from homology"/>
<dbReference type="InterPro" id="IPR018509">
    <property type="entry name" value="DHquinase_II_CS"/>
</dbReference>
<dbReference type="AlphaFoldDB" id="I3Y812"/>
<comment type="subunit">
    <text evidence="5 8">Homododecamer.</text>
</comment>
<feature type="site" description="Transition state stabilizer" evidence="8 11">
    <location>
        <position position="18"/>
    </location>
</feature>
<evidence type="ECO:0000313" key="13">
    <source>
        <dbReference type="Proteomes" id="UP000006062"/>
    </source>
</evidence>
<feature type="binding site" evidence="8 10">
    <location>
        <position position="81"/>
    </location>
    <ligand>
        <name>substrate</name>
    </ligand>
</feature>
<dbReference type="InterPro" id="IPR001874">
    <property type="entry name" value="DHquinase_II"/>
</dbReference>
<evidence type="ECO:0000313" key="12">
    <source>
        <dbReference type="EMBL" id="AFL73130.1"/>
    </source>
</evidence>
<dbReference type="NCBIfam" id="NF003804">
    <property type="entry name" value="PRK05395.1-1"/>
    <property type="match status" value="1"/>
</dbReference>
<dbReference type="GO" id="GO:0009073">
    <property type="term" value="P:aromatic amino acid family biosynthetic process"/>
    <property type="evidence" value="ECO:0007669"/>
    <property type="project" value="UniProtKB-KW"/>
</dbReference>
<dbReference type="UniPathway" id="UPA00053">
    <property type="reaction ID" value="UER00086"/>
</dbReference>
<dbReference type="STRING" id="765911.Thivi_1099"/>
<evidence type="ECO:0000256" key="5">
    <source>
        <dbReference type="ARBA" id="ARBA00011193"/>
    </source>
</evidence>
<name>I3Y812_THIV6</name>
<comment type="catalytic activity">
    <reaction evidence="1 8">
        <text>3-dehydroquinate = 3-dehydroshikimate + H2O</text>
        <dbReference type="Rhea" id="RHEA:21096"/>
        <dbReference type="ChEBI" id="CHEBI:15377"/>
        <dbReference type="ChEBI" id="CHEBI:16630"/>
        <dbReference type="ChEBI" id="CHEBI:32364"/>
        <dbReference type="EC" id="4.2.1.10"/>
    </reaction>
</comment>
<evidence type="ECO:0000256" key="9">
    <source>
        <dbReference type="PIRSR" id="PIRSR001399-1"/>
    </source>
</evidence>
<dbReference type="CDD" id="cd00466">
    <property type="entry name" value="DHQase_II"/>
    <property type="match status" value="1"/>
</dbReference>
<comment type="similarity">
    <text evidence="4 8">Belongs to the type-II 3-dehydroquinase family.</text>
</comment>
<dbReference type="HAMAP" id="MF_00169">
    <property type="entry name" value="AroQ"/>
    <property type="match status" value="1"/>
</dbReference>
<feature type="active site" description="Proton acceptor" evidence="8 9">
    <location>
        <position position="23"/>
    </location>
</feature>
<dbReference type="Proteomes" id="UP000006062">
    <property type="component" value="Chromosome"/>
</dbReference>
<dbReference type="OrthoDB" id="9790793at2"/>
<dbReference type="Gene3D" id="3.40.50.9100">
    <property type="entry name" value="Dehydroquinase, class II"/>
    <property type="match status" value="1"/>
</dbReference>
<reference evidence="12 13" key="1">
    <citation type="submission" date="2012-06" db="EMBL/GenBank/DDBJ databases">
        <title>Complete sequence of Thiocystis violascens DSM 198.</title>
        <authorList>
            <consortium name="US DOE Joint Genome Institute"/>
            <person name="Lucas S."/>
            <person name="Han J."/>
            <person name="Lapidus A."/>
            <person name="Cheng J.-F."/>
            <person name="Goodwin L."/>
            <person name="Pitluck S."/>
            <person name="Peters L."/>
            <person name="Ovchinnikova G."/>
            <person name="Teshima H."/>
            <person name="Detter J.C."/>
            <person name="Han C."/>
            <person name="Tapia R."/>
            <person name="Land M."/>
            <person name="Hauser L."/>
            <person name="Kyrpides N."/>
            <person name="Ivanova N."/>
            <person name="Pagani I."/>
            <person name="Vogl K."/>
            <person name="Liu Z."/>
            <person name="Frigaard N.-U."/>
            <person name="Bryant D."/>
            <person name="Woyke T."/>
        </authorList>
    </citation>
    <scope>NUCLEOTIDE SEQUENCE [LARGE SCALE GENOMIC DNA]</scope>
    <source>
        <strain evidence="13">ATCC 17096 / DSM 198 / 6111</strain>
    </source>
</reference>
<keyword evidence="13" id="KW-1185">Reference proteome</keyword>
<protein>
    <recommendedName>
        <fullName evidence="6 8">3-dehydroquinate dehydratase</fullName>
        <shortName evidence="8">3-dehydroquinase</shortName>
        <ecNumber evidence="6 8">4.2.1.10</ecNumber>
    </recommendedName>
    <alternativeName>
        <fullName evidence="8">Type II DHQase</fullName>
    </alternativeName>
</protein>
<dbReference type="InterPro" id="IPR036441">
    <property type="entry name" value="DHquinase_II_sf"/>
</dbReference>
<feature type="binding site" evidence="8 10">
    <location>
        <position position="112"/>
    </location>
    <ligand>
        <name>substrate</name>
    </ligand>
</feature>
<dbReference type="NCBIfam" id="NF003807">
    <property type="entry name" value="PRK05395.1-4"/>
    <property type="match status" value="1"/>
</dbReference>
<evidence type="ECO:0000256" key="4">
    <source>
        <dbReference type="ARBA" id="ARBA00011037"/>
    </source>
</evidence>
<dbReference type="GO" id="GO:0008652">
    <property type="term" value="P:amino acid biosynthetic process"/>
    <property type="evidence" value="ECO:0007669"/>
    <property type="project" value="UniProtKB-KW"/>
</dbReference>
<sequence>MAAILVLNGPNLNLLGTREPGHYGRTTLVDIQRALETAAQAEGYRLDFIQSNAEHILIEAIHRAPQDDVRFILFNPAAFTHTSVALRDALLAVAIPFIEVHLSNVHAREPFRAHSYFSDIAVGVISGLGAEGYALALRAALTRLAQQPTNEKP</sequence>
<evidence type="ECO:0000256" key="11">
    <source>
        <dbReference type="PIRSR" id="PIRSR001399-3"/>
    </source>
</evidence>
<dbReference type="RefSeq" id="WP_014777615.1">
    <property type="nucleotide sequence ID" value="NC_018012.1"/>
</dbReference>
<dbReference type="GO" id="GO:0019631">
    <property type="term" value="P:quinate catabolic process"/>
    <property type="evidence" value="ECO:0007669"/>
    <property type="project" value="TreeGrafter"/>
</dbReference>
<evidence type="ECO:0000256" key="3">
    <source>
        <dbReference type="ARBA" id="ARBA00004902"/>
    </source>
</evidence>
<dbReference type="Pfam" id="PF01220">
    <property type="entry name" value="DHquinase_II"/>
    <property type="match status" value="1"/>
</dbReference>